<sequence length="241" mass="26546">MGKLYLKPMVEFHGSLMMAFIVYVSGGNGIAVVWGLFMCVVAAGAAFFNPCISLASLFRELNQTHHPWTKSLETVLCMMTQILGYLVGGLIGWAVEGDTLAILINPDKDKAQAFFTEVVWTGQLILTLMIIKDLKTWKDPHWVAIFSVIITVWVMANMAHPISGACFNPTQCITLNIIHYIHTGDDSVLDHLWVYAFAPLIGTMVAAGAAGALRTKASKPMNEVHEINQLKGEEDAEENQH</sequence>
<evidence type="ECO:0000256" key="2">
    <source>
        <dbReference type="ARBA" id="ARBA00022448"/>
    </source>
</evidence>
<dbReference type="InterPro" id="IPR034294">
    <property type="entry name" value="Aquaporin_transptr"/>
</dbReference>
<keyword evidence="3 6" id="KW-0812">Transmembrane</keyword>
<dbReference type="SUPFAM" id="SSF81338">
    <property type="entry name" value="Aquaporin-like"/>
    <property type="match status" value="1"/>
</dbReference>
<keyword evidence="5 7" id="KW-0472">Membrane</keyword>
<evidence type="ECO:0000256" key="1">
    <source>
        <dbReference type="ARBA" id="ARBA00004141"/>
    </source>
</evidence>
<keyword evidence="9" id="KW-1185">Reference proteome</keyword>
<dbReference type="Gene3D" id="1.20.1080.10">
    <property type="entry name" value="Glycerol uptake facilitator protein"/>
    <property type="match status" value="1"/>
</dbReference>
<keyword evidence="2 6" id="KW-0813">Transport</keyword>
<dbReference type="Proteomes" id="UP001162131">
    <property type="component" value="Unassembled WGS sequence"/>
</dbReference>
<evidence type="ECO:0000256" key="5">
    <source>
        <dbReference type="ARBA" id="ARBA00023136"/>
    </source>
</evidence>
<comment type="similarity">
    <text evidence="6">Belongs to the MIP/aquaporin (TC 1.A.8) family.</text>
</comment>
<dbReference type="AlphaFoldDB" id="A0AAU9IA85"/>
<comment type="subcellular location">
    <subcellularLocation>
        <location evidence="1">Membrane</location>
        <topology evidence="1">Multi-pass membrane protein</topology>
    </subcellularLocation>
</comment>
<name>A0AAU9IA85_9CILI</name>
<gene>
    <name evidence="8" type="ORF">BSTOLATCC_MIC1154</name>
</gene>
<evidence type="ECO:0000256" key="7">
    <source>
        <dbReference type="SAM" id="Phobius"/>
    </source>
</evidence>
<dbReference type="GO" id="GO:0015267">
    <property type="term" value="F:channel activity"/>
    <property type="evidence" value="ECO:0007669"/>
    <property type="project" value="InterPro"/>
</dbReference>
<organism evidence="8 9">
    <name type="scientific">Blepharisma stoltei</name>
    <dbReference type="NCBI Taxonomy" id="1481888"/>
    <lineage>
        <taxon>Eukaryota</taxon>
        <taxon>Sar</taxon>
        <taxon>Alveolata</taxon>
        <taxon>Ciliophora</taxon>
        <taxon>Postciliodesmatophora</taxon>
        <taxon>Heterotrichea</taxon>
        <taxon>Heterotrichida</taxon>
        <taxon>Blepharismidae</taxon>
        <taxon>Blepharisma</taxon>
    </lineage>
</organism>
<dbReference type="GO" id="GO:0016020">
    <property type="term" value="C:membrane"/>
    <property type="evidence" value="ECO:0007669"/>
    <property type="project" value="UniProtKB-SubCell"/>
</dbReference>
<dbReference type="PRINTS" id="PR00783">
    <property type="entry name" value="MINTRINSICP"/>
</dbReference>
<feature type="transmembrane region" description="Helical" evidence="7">
    <location>
        <begin position="9"/>
        <end position="26"/>
    </location>
</feature>
<feature type="transmembrane region" description="Helical" evidence="7">
    <location>
        <begin position="75"/>
        <end position="94"/>
    </location>
</feature>
<keyword evidence="4 7" id="KW-1133">Transmembrane helix</keyword>
<dbReference type="Pfam" id="PF00230">
    <property type="entry name" value="MIP"/>
    <property type="match status" value="1"/>
</dbReference>
<dbReference type="PANTHER" id="PTHR45724:SF13">
    <property type="entry name" value="AQUAPORIN NIP1-1-RELATED"/>
    <property type="match status" value="1"/>
</dbReference>
<evidence type="ECO:0000256" key="4">
    <source>
        <dbReference type="ARBA" id="ARBA00022989"/>
    </source>
</evidence>
<evidence type="ECO:0000313" key="9">
    <source>
        <dbReference type="Proteomes" id="UP001162131"/>
    </source>
</evidence>
<feature type="transmembrane region" description="Helical" evidence="7">
    <location>
        <begin position="114"/>
        <end position="131"/>
    </location>
</feature>
<feature type="transmembrane region" description="Helical" evidence="7">
    <location>
        <begin position="192"/>
        <end position="213"/>
    </location>
</feature>
<evidence type="ECO:0000256" key="6">
    <source>
        <dbReference type="RuleBase" id="RU000477"/>
    </source>
</evidence>
<proteinExistence type="inferred from homology"/>
<accession>A0AAU9IA85</accession>
<reference evidence="8" key="1">
    <citation type="submission" date="2021-09" db="EMBL/GenBank/DDBJ databases">
        <authorList>
            <consortium name="AG Swart"/>
            <person name="Singh M."/>
            <person name="Singh A."/>
            <person name="Seah K."/>
            <person name="Emmerich C."/>
        </authorList>
    </citation>
    <scope>NUCLEOTIDE SEQUENCE</scope>
    <source>
        <strain evidence="8">ATCC30299</strain>
    </source>
</reference>
<evidence type="ECO:0000256" key="3">
    <source>
        <dbReference type="ARBA" id="ARBA00022692"/>
    </source>
</evidence>
<evidence type="ECO:0008006" key="10">
    <source>
        <dbReference type="Google" id="ProtNLM"/>
    </source>
</evidence>
<dbReference type="PANTHER" id="PTHR45724">
    <property type="entry name" value="AQUAPORIN NIP2-1"/>
    <property type="match status" value="1"/>
</dbReference>
<dbReference type="EMBL" id="CAJZBQ010000002">
    <property type="protein sequence ID" value="CAG9310301.1"/>
    <property type="molecule type" value="Genomic_DNA"/>
</dbReference>
<protein>
    <recommendedName>
        <fullName evidence="10">Aquaporin</fullName>
    </recommendedName>
</protein>
<feature type="transmembrane region" description="Helical" evidence="7">
    <location>
        <begin position="143"/>
        <end position="160"/>
    </location>
</feature>
<evidence type="ECO:0000313" key="8">
    <source>
        <dbReference type="EMBL" id="CAG9310301.1"/>
    </source>
</evidence>
<comment type="caution">
    <text evidence="8">The sequence shown here is derived from an EMBL/GenBank/DDBJ whole genome shotgun (WGS) entry which is preliminary data.</text>
</comment>
<dbReference type="InterPro" id="IPR023271">
    <property type="entry name" value="Aquaporin-like"/>
</dbReference>
<dbReference type="InterPro" id="IPR000425">
    <property type="entry name" value="MIP"/>
</dbReference>